<dbReference type="Proteomes" id="UP001162480">
    <property type="component" value="Chromosome 25"/>
</dbReference>
<dbReference type="GO" id="GO:0071013">
    <property type="term" value="C:catalytic step 2 spliceosome"/>
    <property type="evidence" value="ECO:0007669"/>
    <property type="project" value="TreeGrafter"/>
</dbReference>
<dbReference type="CDD" id="cd12411">
    <property type="entry name" value="RRM_ist3_like"/>
    <property type="match status" value="1"/>
</dbReference>
<dbReference type="InterPro" id="IPR012677">
    <property type="entry name" value="Nucleotide-bd_a/b_plait_sf"/>
</dbReference>
<dbReference type="AlphaFoldDB" id="A0AA36BUR9"/>
<evidence type="ECO:0000256" key="2">
    <source>
        <dbReference type="ARBA" id="ARBA00053249"/>
    </source>
</evidence>
<feature type="compositionally biased region" description="Polar residues" evidence="7">
    <location>
        <begin position="436"/>
        <end position="448"/>
    </location>
</feature>
<comment type="similarity">
    <text evidence="3">Belongs to the IST3 family.</text>
</comment>
<keyword evidence="1 6" id="KW-0694">RNA-binding</keyword>
<evidence type="ECO:0000256" key="1">
    <source>
        <dbReference type="ARBA" id="ARBA00022884"/>
    </source>
</evidence>
<dbReference type="Gene3D" id="3.30.70.330">
    <property type="match status" value="1"/>
</dbReference>
<dbReference type="InterPro" id="IPR000504">
    <property type="entry name" value="RRM_dom"/>
</dbReference>
<proteinExistence type="inferred from homology"/>
<dbReference type="PROSITE" id="PS50102">
    <property type="entry name" value="RRM"/>
    <property type="match status" value="1"/>
</dbReference>
<feature type="compositionally biased region" description="Basic and acidic residues" evidence="7">
    <location>
        <begin position="449"/>
        <end position="476"/>
    </location>
</feature>
<feature type="compositionally biased region" description="Polar residues" evidence="7">
    <location>
        <begin position="224"/>
        <end position="242"/>
    </location>
</feature>
<dbReference type="InterPro" id="IPR035979">
    <property type="entry name" value="RBD_domain_sf"/>
</dbReference>
<accession>A0AA36BUR9</accession>
<feature type="compositionally biased region" description="Basic and acidic residues" evidence="7">
    <location>
        <begin position="291"/>
        <end position="308"/>
    </location>
</feature>
<feature type="compositionally biased region" description="Basic and acidic residues" evidence="7">
    <location>
        <begin position="350"/>
        <end position="359"/>
    </location>
</feature>
<reference evidence="9" key="1">
    <citation type="submission" date="2023-08" db="EMBL/GenBank/DDBJ databases">
        <authorList>
            <person name="Alioto T."/>
            <person name="Alioto T."/>
            <person name="Gomez Garrido J."/>
        </authorList>
    </citation>
    <scope>NUCLEOTIDE SEQUENCE</scope>
</reference>
<dbReference type="PANTHER" id="PTHR45880:SF1">
    <property type="entry name" value="RNA-BINDING MOTIF PROTEIN, X-LINKED 2"/>
    <property type="match status" value="1"/>
</dbReference>
<feature type="region of interest" description="Disordered" evidence="7">
    <location>
        <begin position="116"/>
        <end position="261"/>
    </location>
</feature>
<dbReference type="InterPro" id="IPR051847">
    <property type="entry name" value="RNA_proc/Spliceosome_comp"/>
</dbReference>
<dbReference type="FunFam" id="3.30.70.330:FF:000218">
    <property type="entry name" value="RNA-binding motif protein, X-linked 2"/>
    <property type="match status" value="1"/>
</dbReference>
<sequence>MNPLTNVKNIQKLGQKELELGLVGKKSWHDQYKDSAWIFVGGLPYDLTEGDVICVFSQYGEIVNINLVRDKKTGQSLGYGFLCYEDQRSTVLAVDNLNSIKILNRTIRVDHVENYRQPKDTGEESNTVKKLRIEGCAPKIQDSSSSEEGEVKDSPPSPPKRTKKDKLERKIRKKSKKRKKKKSDSKREDSDDSSSKSSSNSQVGASSGAYVSDVEPSNRGHAESPNSTMSKYPQHPVTSRRTNNNNNNLNTKAPFCPKRKYNDCNEKYDSKSRFVASSSSNTYGDAGNRVRPQDNRFDGRREYNRNNNDRFTNSWSNRFDGVRHPTTYGVRSPHKERQEFRDYEEDEYREDVRESDRVSRYSTRGENYRGREDVYARRESGYGRGTYPSRGGGAYVQREGGYPPREGGTGLLRDPVFPPRDPNYAHRGGEAGFPQRDSNYQPRNSGYSQRDDNYPRDNRHGKREESYSQRDGRFQSRDTGYVQREPTNYRHRSTVYVERERVYPQRDRNYTERIRTGTERSRNYSDGPSTDHVRVGGEDYRRERSYRLSDDSRERNYNRKPEYDRDRKRSDRPYERRER</sequence>
<evidence type="ECO:0000313" key="10">
    <source>
        <dbReference type="Proteomes" id="UP001162480"/>
    </source>
</evidence>
<dbReference type="Pfam" id="PF00076">
    <property type="entry name" value="RRM_1"/>
    <property type="match status" value="1"/>
</dbReference>
<comment type="function">
    <text evidence="2">Involved in pre-mRNA splicing as component of the activated spliceosome. As a component of the minor spliceosome, involved in the splicing of U12-type introns in pre-mRNAs.</text>
</comment>
<evidence type="ECO:0000256" key="7">
    <source>
        <dbReference type="SAM" id="MobiDB-lite"/>
    </source>
</evidence>
<gene>
    <name evidence="9" type="ORF">OCTVUL_1B006773</name>
</gene>
<dbReference type="GO" id="GO:0000398">
    <property type="term" value="P:mRNA splicing, via spliceosome"/>
    <property type="evidence" value="ECO:0007669"/>
    <property type="project" value="InterPro"/>
</dbReference>
<evidence type="ECO:0000256" key="3">
    <source>
        <dbReference type="ARBA" id="ARBA00061455"/>
    </source>
</evidence>
<dbReference type="PANTHER" id="PTHR45880">
    <property type="entry name" value="RNA-BINDING MOTIF PROTEIN, X-LINKED 2"/>
    <property type="match status" value="1"/>
</dbReference>
<dbReference type="GO" id="GO:0005686">
    <property type="term" value="C:U2 snRNP"/>
    <property type="evidence" value="ECO:0007669"/>
    <property type="project" value="TreeGrafter"/>
</dbReference>
<organism evidence="9 10">
    <name type="scientific">Octopus vulgaris</name>
    <name type="common">Common octopus</name>
    <dbReference type="NCBI Taxonomy" id="6645"/>
    <lineage>
        <taxon>Eukaryota</taxon>
        <taxon>Metazoa</taxon>
        <taxon>Spiralia</taxon>
        <taxon>Lophotrochozoa</taxon>
        <taxon>Mollusca</taxon>
        <taxon>Cephalopoda</taxon>
        <taxon>Coleoidea</taxon>
        <taxon>Octopodiformes</taxon>
        <taxon>Octopoda</taxon>
        <taxon>Incirrata</taxon>
        <taxon>Octopodidae</taxon>
        <taxon>Octopus</taxon>
    </lineage>
</organism>
<feature type="compositionally biased region" description="Basic and acidic residues" evidence="7">
    <location>
        <begin position="497"/>
        <end position="579"/>
    </location>
</feature>
<dbReference type="SMART" id="SM00360">
    <property type="entry name" value="RRM"/>
    <property type="match status" value="1"/>
</dbReference>
<dbReference type="SUPFAM" id="SSF54928">
    <property type="entry name" value="RNA-binding domain, RBD"/>
    <property type="match status" value="1"/>
</dbReference>
<dbReference type="GO" id="GO:0005654">
    <property type="term" value="C:nucleoplasm"/>
    <property type="evidence" value="ECO:0007669"/>
    <property type="project" value="UniProtKB-ARBA"/>
</dbReference>
<protein>
    <recommendedName>
        <fullName evidence="5">RNA-binding motif protein, X-linked 2</fullName>
    </recommendedName>
</protein>
<feature type="region of interest" description="Disordered" evidence="7">
    <location>
        <begin position="275"/>
        <end position="579"/>
    </location>
</feature>
<evidence type="ECO:0000256" key="4">
    <source>
        <dbReference type="ARBA" id="ARBA00064744"/>
    </source>
</evidence>
<evidence type="ECO:0000259" key="8">
    <source>
        <dbReference type="PROSITE" id="PS50102"/>
    </source>
</evidence>
<dbReference type="InterPro" id="IPR045844">
    <property type="entry name" value="RRM_Ist3-like"/>
</dbReference>
<feature type="domain" description="RRM" evidence="8">
    <location>
        <begin position="36"/>
        <end position="114"/>
    </location>
</feature>
<dbReference type="GO" id="GO:0071011">
    <property type="term" value="C:precatalytic spliceosome"/>
    <property type="evidence" value="ECO:0007669"/>
    <property type="project" value="TreeGrafter"/>
</dbReference>
<evidence type="ECO:0000256" key="5">
    <source>
        <dbReference type="ARBA" id="ARBA00074390"/>
    </source>
</evidence>
<comment type="subunit">
    <text evidence="4">Part of the activated spliceosome B/catalytic step 1 spliceosome, one of the forms of the spliceosome which has a well-formed active site but still cannot catalyze the branching reaction and is composed of at least 52 proteins, the U2, U5 and U6 snRNAs and the pre-mRNA. Component of the minor spliceosome, which splices U12-type introns.</text>
</comment>
<dbReference type="GO" id="GO:0003723">
    <property type="term" value="F:RNA binding"/>
    <property type="evidence" value="ECO:0007669"/>
    <property type="project" value="UniProtKB-UniRule"/>
</dbReference>
<name>A0AA36BUR9_OCTVU</name>
<keyword evidence="10" id="KW-1185">Reference proteome</keyword>
<feature type="compositionally biased region" description="Basic and acidic residues" evidence="7">
    <location>
        <begin position="366"/>
        <end position="381"/>
    </location>
</feature>
<evidence type="ECO:0000313" key="9">
    <source>
        <dbReference type="EMBL" id="CAI9740971.1"/>
    </source>
</evidence>
<feature type="compositionally biased region" description="Basic residues" evidence="7">
    <location>
        <begin position="160"/>
        <end position="184"/>
    </location>
</feature>
<dbReference type="EMBL" id="OX597838">
    <property type="protein sequence ID" value="CAI9740971.1"/>
    <property type="molecule type" value="Genomic_DNA"/>
</dbReference>
<evidence type="ECO:0000256" key="6">
    <source>
        <dbReference type="PROSITE-ProRule" id="PRU00176"/>
    </source>
</evidence>